<gene>
    <name evidence="2" type="ORF">A3A77_02385</name>
</gene>
<comment type="caution">
    <text evidence="2">The sequence shown here is derived from an EMBL/GenBank/DDBJ whole genome shotgun (WGS) entry which is preliminary data.</text>
</comment>
<dbReference type="AlphaFoldDB" id="A0A1G1VG03"/>
<feature type="transmembrane region" description="Helical" evidence="1">
    <location>
        <begin position="46"/>
        <end position="68"/>
    </location>
</feature>
<dbReference type="EMBL" id="MHCC01000001">
    <property type="protein sequence ID" value="OGY14299.1"/>
    <property type="molecule type" value="Genomic_DNA"/>
</dbReference>
<keyword evidence="1" id="KW-0472">Membrane</keyword>
<evidence type="ECO:0000313" key="3">
    <source>
        <dbReference type="Proteomes" id="UP000178659"/>
    </source>
</evidence>
<keyword evidence="1" id="KW-0812">Transmembrane</keyword>
<reference evidence="2 3" key="1">
    <citation type="journal article" date="2016" name="Nat. Commun.">
        <title>Thousands of microbial genomes shed light on interconnected biogeochemical processes in an aquifer system.</title>
        <authorList>
            <person name="Anantharaman K."/>
            <person name="Brown C.T."/>
            <person name="Hug L.A."/>
            <person name="Sharon I."/>
            <person name="Castelle C.J."/>
            <person name="Probst A.J."/>
            <person name="Thomas B.C."/>
            <person name="Singh A."/>
            <person name="Wilkins M.J."/>
            <person name="Karaoz U."/>
            <person name="Brodie E.L."/>
            <person name="Williams K.H."/>
            <person name="Hubbard S.S."/>
            <person name="Banfield J.F."/>
        </authorList>
    </citation>
    <scope>NUCLEOTIDE SEQUENCE [LARGE SCALE GENOMIC DNA]</scope>
</reference>
<feature type="transmembrane region" description="Helical" evidence="1">
    <location>
        <begin position="13"/>
        <end position="34"/>
    </location>
</feature>
<dbReference type="Proteomes" id="UP000178659">
    <property type="component" value="Unassembled WGS sequence"/>
</dbReference>
<organism evidence="2 3">
    <name type="scientific">Candidatus Blackburnbacteria bacterium RIFCSPLOWO2_01_FULL_40_20</name>
    <dbReference type="NCBI Taxonomy" id="1797519"/>
    <lineage>
        <taxon>Bacteria</taxon>
        <taxon>Candidatus Blackburniibacteriota</taxon>
    </lineage>
</organism>
<evidence type="ECO:0000256" key="1">
    <source>
        <dbReference type="SAM" id="Phobius"/>
    </source>
</evidence>
<accession>A0A1G1VG03</accession>
<sequence>MEFEPLIWDIAKLFFLFAYLVYIVFAVVAVRQVYLMTQTIQVGFEFVLKTIAWFHLFISIAVLLYAFVTL</sequence>
<keyword evidence="1" id="KW-1133">Transmembrane helix</keyword>
<name>A0A1G1VG03_9BACT</name>
<dbReference type="Pfam" id="PF18901">
    <property type="entry name" value="DUF5657"/>
    <property type="match status" value="1"/>
</dbReference>
<protein>
    <submittedName>
        <fullName evidence="2">Uncharacterized protein</fullName>
    </submittedName>
</protein>
<proteinExistence type="predicted"/>
<evidence type="ECO:0000313" key="2">
    <source>
        <dbReference type="EMBL" id="OGY14299.1"/>
    </source>
</evidence>
<dbReference type="InterPro" id="IPR043716">
    <property type="entry name" value="DUF5657"/>
</dbReference>